<evidence type="ECO:0000313" key="1">
    <source>
        <dbReference type="EMBL" id="MDP9847712.1"/>
    </source>
</evidence>
<sequence length="192" mass="21089">MTISESPRRLVLSKAGAPVLEPVTKLGGQPVWVDKPQWPLSTELETPMMFLGQFRLPGEEVRMAYLFMTGSEDYVDGTWDSEEGENALIVQPGRVPSFITVTDDAEGPTMSEDLAVELVPAGAAELEEGWDDRLGGPPAWIQDEEYPPGDWTFLFQLDGGGEFYDVNFGDAGIGYGFLSADGEEGRFLWQCS</sequence>
<dbReference type="EMBL" id="JAUSQU010000001">
    <property type="protein sequence ID" value="MDP9847712.1"/>
    <property type="molecule type" value="Genomic_DNA"/>
</dbReference>
<name>A0ABT9QLS1_9ACTN</name>
<proteinExistence type="predicted"/>
<reference evidence="1 2" key="1">
    <citation type="submission" date="2023-07" db="EMBL/GenBank/DDBJ databases">
        <title>Sequencing the genomes of 1000 actinobacteria strains.</title>
        <authorList>
            <person name="Klenk H.-P."/>
        </authorList>
    </citation>
    <scope>NUCLEOTIDE SEQUENCE [LARGE SCALE GENOMIC DNA]</scope>
    <source>
        <strain evidence="1 2">DSM 46740</strain>
    </source>
</reference>
<gene>
    <name evidence="1" type="ORF">J2853_006923</name>
</gene>
<dbReference type="RefSeq" id="WP_307564777.1">
    <property type="nucleotide sequence ID" value="NZ_JAUSQU010000001.1"/>
</dbReference>
<dbReference type="InterPro" id="IPR035948">
    <property type="entry name" value="YwqG-like_sf"/>
</dbReference>
<comment type="caution">
    <text evidence="1">The sequence shown here is derived from an EMBL/GenBank/DDBJ whole genome shotgun (WGS) entry which is preliminary data.</text>
</comment>
<dbReference type="Proteomes" id="UP001225356">
    <property type="component" value="Unassembled WGS sequence"/>
</dbReference>
<accession>A0ABT9QLS1</accession>
<keyword evidence="2" id="KW-1185">Reference proteome</keyword>
<evidence type="ECO:0008006" key="3">
    <source>
        <dbReference type="Google" id="ProtNLM"/>
    </source>
</evidence>
<dbReference type="SUPFAM" id="SSF103032">
    <property type="entry name" value="Hypothetical protein YwqG"/>
    <property type="match status" value="1"/>
</dbReference>
<protein>
    <recommendedName>
        <fullName evidence="3">DUF1963 domain-containing protein</fullName>
    </recommendedName>
</protein>
<evidence type="ECO:0000313" key="2">
    <source>
        <dbReference type="Proteomes" id="UP001225356"/>
    </source>
</evidence>
<organism evidence="1 2">
    <name type="scientific">Streptosporangium lutulentum</name>
    <dbReference type="NCBI Taxonomy" id="1461250"/>
    <lineage>
        <taxon>Bacteria</taxon>
        <taxon>Bacillati</taxon>
        <taxon>Actinomycetota</taxon>
        <taxon>Actinomycetes</taxon>
        <taxon>Streptosporangiales</taxon>
        <taxon>Streptosporangiaceae</taxon>
        <taxon>Streptosporangium</taxon>
    </lineage>
</organism>
<dbReference type="Gene3D" id="2.30.320.10">
    <property type="entry name" value="YwqG-like"/>
    <property type="match status" value="1"/>
</dbReference>